<accession>A0A1G8K333</accession>
<keyword evidence="7" id="KW-0378">Hydrolase</keyword>
<dbReference type="GO" id="GO:0008360">
    <property type="term" value="P:regulation of cell shape"/>
    <property type="evidence" value="ECO:0007669"/>
    <property type="project" value="UniProtKB-KW"/>
</dbReference>
<comment type="similarity">
    <text evidence="2">In the N-terminal section; belongs to the glycosyltransferase 51 family.</text>
</comment>
<dbReference type="Pfam" id="PF00905">
    <property type="entry name" value="Transpeptidase"/>
    <property type="match status" value="1"/>
</dbReference>
<evidence type="ECO:0000256" key="8">
    <source>
        <dbReference type="ARBA" id="ARBA00022960"/>
    </source>
</evidence>
<dbReference type="PANTHER" id="PTHR32282:SF33">
    <property type="entry name" value="PEPTIDOGLYCAN GLYCOSYLTRANSFERASE"/>
    <property type="match status" value="1"/>
</dbReference>
<dbReference type="InterPro" id="IPR012338">
    <property type="entry name" value="Beta-lactam/transpept-like"/>
</dbReference>
<evidence type="ECO:0000256" key="4">
    <source>
        <dbReference type="ARBA" id="ARBA00022670"/>
    </source>
</evidence>
<keyword evidence="11" id="KW-0961">Cell wall biogenesis/degradation</keyword>
<dbReference type="GO" id="GO:0008658">
    <property type="term" value="F:penicillin binding"/>
    <property type="evidence" value="ECO:0007669"/>
    <property type="project" value="InterPro"/>
</dbReference>
<reference evidence="19" key="1">
    <citation type="submission" date="2016-10" db="EMBL/GenBank/DDBJ databases">
        <authorList>
            <person name="Varghese N."/>
            <person name="Submissions S."/>
        </authorList>
    </citation>
    <scope>NUCLEOTIDE SEQUENCE [LARGE SCALE GENOMIC DNA]</scope>
    <source>
        <strain evidence="19">CGMCC 1.10783</strain>
    </source>
</reference>
<sequence>MTMRNGPRFSVATTLGRVFGYFVLSVIAGVLSASLVVPVVAATGFAVGGSVSYFNGLPAELTVGPPSQSSKVLSVDGKLIATFFAENRVPVKLENISPYVRNAVIAVEDNRFYEHAGVDPQGIIRAVRVNLGGGDRQGASTITQQYVANVLNEQRLASGRTDEIVLGNQKTMLDKLREIKLALELEKKYTKEQVLEGYLNIVFFNRDAYGIEAAARLFFSTSAKNLTLPQAALLAGLVNSPSYYNPLVNPQGAVQRRNVVLSKMLDQGMIGQKAYDAATSTPLKLKVTPARQGCAGAAMAPYFCDYVSHLILNNKAYGATFDDREKLLYRGGLTITTTLDSRLQAAAQKQVNLSAGANPDKWGAALVTVQPGTGRILAMAQNTVFLPAPGKFDTQLNFNVDARDANGYDLSGAGGFQPGSTMKPFTFAEWLNEGKPLNAIVDASRRVYPVGFPWRSSCGRRVLGGYSSAQKAANLGADDDLQNNDPGYYRPMPINYGLFNSINTATFATAAQLDFCGIQKMVDAVGLHSGLDRAQIDMHQIGNLLGAIGVSPLDLANAYATFANDGRYCTPIALVSVVAPNGRHLAADRATCRDAVKPEVARGVNAVLQDVLIQGSGWYIHPKVHDIMPTAAKTGTSNTNGATWVVGYTRGLATASFFGDTSKGQKREGRNVTINGKFYRVLDGYMIAGPQWANYMVSVVRMYPGGAFPNPPESMMRGPGPRPSKVGPAPEPERKAPALPSSPVPESSPPPSPTPAPAPETKPTPKPPKR</sequence>
<dbReference type="GO" id="GO:0009002">
    <property type="term" value="F:serine-type D-Ala-D-Ala carboxypeptidase activity"/>
    <property type="evidence" value="ECO:0007669"/>
    <property type="project" value="UniProtKB-EC"/>
</dbReference>
<feature type="domain" description="Glycosyl transferase family 51" evidence="17">
    <location>
        <begin position="77"/>
        <end position="264"/>
    </location>
</feature>
<keyword evidence="3 18" id="KW-0121">Carboxypeptidase</keyword>
<dbReference type="EMBL" id="FNEI01000002">
    <property type="protein sequence ID" value="SDI37220.1"/>
    <property type="molecule type" value="Genomic_DNA"/>
</dbReference>
<keyword evidence="6" id="KW-0808">Transferase</keyword>
<evidence type="ECO:0000256" key="11">
    <source>
        <dbReference type="ARBA" id="ARBA00023316"/>
    </source>
</evidence>
<keyword evidence="19" id="KW-1185">Reference proteome</keyword>
<comment type="catalytic activity">
    <reaction evidence="12">
        <text>Preferential cleavage: (Ac)2-L-Lys-D-Ala-|-D-Ala. Also transpeptidation of peptidyl-alanyl moieties that are N-acyl substituents of D-alanine.</text>
        <dbReference type="EC" id="3.4.16.4"/>
    </reaction>
</comment>
<keyword evidence="5" id="KW-0328">Glycosyltransferase</keyword>
<dbReference type="RefSeq" id="WP_084110726.1">
    <property type="nucleotide sequence ID" value="NZ_FNEI01000002.1"/>
</dbReference>
<keyword evidence="15" id="KW-0472">Membrane</keyword>
<evidence type="ECO:0000313" key="18">
    <source>
        <dbReference type="EMBL" id="SDI37220.1"/>
    </source>
</evidence>
<keyword evidence="9" id="KW-0573">Peptidoglycan synthesis</keyword>
<dbReference type="GO" id="GO:0008955">
    <property type="term" value="F:peptidoglycan glycosyltransferase activity"/>
    <property type="evidence" value="ECO:0007669"/>
    <property type="project" value="UniProtKB-EC"/>
</dbReference>
<dbReference type="AlphaFoldDB" id="A0A1G8K333"/>
<organism evidence="18 19">
    <name type="scientific">Arthrobacter cupressi</name>
    <dbReference type="NCBI Taxonomy" id="1045773"/>
    <lineage>
        <taxon>Bacteria</taxon>
        <taxon>Bacillati</taxon>
        <taxon>Actinomycetota</taxon>
        <taxon>Actinomycetes</taxon>
        <taxon>Micrococcales</taxon>
        <taxon>Micrococcaceae</taxon>
        <taxon>Arthrobacter</taxon>
    </lineage>
</organism>
<dbReference type="InterPro" id="IPR001460">
    <property type="entry name" value="PCN-bd_Tpept"/>
</dbReference>
<keyword evidence="8" id="KW-0133">Cell shape</keyword>
<feature type="domain" description="Penicillin-binding protein transpeptidase" evidence="16">
    <location>
        <begin position="486"/>
        <end position="650"/>
    </location>
</feature>
<evidence type="ECO:0000256" key="1">
    <source>
        <dbReference type="ARBA" id="ARBA00007090"/>
    </source>
</evidence>
<dbReference type="STRING" id="1045773.SAMN05216555_10299"/>
<evidence type="ECO:0000259" key="17">
    <source>
        <dbReference type="Pfam" id="PF00912"/>
    </source>
</evidence>
<dbReference type="InterPro" id="IPR050396">
    <property type="entry name" value="Glycosyltr_51/Transpeptidase"/>
</dbReference>
<feature type="transmembrane region" description="Helical" evidence="15">
    <location>
        <begin position="21"/>
        <end position="47"/>
    </location>
</feature>
<comment type="similarity">
    <text evidence="1">In the C-terminal section; belongs to the transpeptidase family.</text>
</comment>
<evidence type="ECO:0000256" key="14">
    <source>
        <dbReference type="SAM" id="MobiDB-lite"/>
    </source>
</evidence>
<dbReference type="PANTHER" id="PTHR32282">
    <property type="entry name" value="BINDING PROTEIN TRANSPEPTIDASE, PUTATIVE-RELATED"/>
    <property type="match status" value="1"/>
</dbReference>
<dbReference type="SUPFAM" id="SSF56601">
    <property type="entry name" value="beta-lactamase/transpeptidase-like"/>
    <property type="match status" value="1"/>
</dbReference>
<evidence type="ECO:0000256" key="15">
    <source>
        <dbReference type="SAM" id="Phobius"/>
    </source>
</evidence>
<dbReference type="Gene3D" id="3.40.710.10">
    <property type="entry name" value="DD-peptidase/beta-lactamase superfamily"/>
    <property type="match status" value="1"/>
</dbReference>
<gene>
    <name evidence="18" type="ORF">SAMN05216555_10299</name>
</gene>
<dbReference type="InterPro" id="IPR023346">
    <property type="entry name" value="Lysozyme-like_dom_sf"/>
</dbReference>
<keyword evidence="10" id="KW-0511">Multifunctional enzyme</keyword>
<dbReference type="GO" id="GO:0030288">
    <property type="term" value="C:outer membrane-bounded periplasmic space"/>
    <property type="evidence" value="ECO:0007669"/>
    <property type="project" value="TreeGrafter"/>
</dbReference>
<evidence type="ECO:0000313" key="19">
    <source>
        <dbReference type="Proteomes" id="UP000182130"/>
    </source>
</evidence>
<evidence type="ECO:0000256" key="6">
    <source>
        <dbReference type="ARBA" id="ARBA00022679"/>
    </source>
</evidence>
<evidence type="ECO:0000256" key="13">
    <source>
        <dbReference type="ARBA" id="ARBA00049902"/>
    </source>
</evidence>
<evidence type="ECO:0000256" key="12">
    <source>
        <dbReference type="ARBA" id="ARBA00034000"/>
    </source>
</evidence>
<dbReference type="GO" id="GO:0006508">
    <property type="term" value="P:proteolysis"/>
    <property type="evidence" value="ECO:0007669"/>
    <property type="project" value="UniProtKB-KW"/>
</dbReference>
<dbReference type="Pfam" id="PF00912">
    <property type="entry name" value="Transgly"/>
    <property type="match status" value="1"/>
</dbReference>
<evidence type="ECO:0000256" key="7">
    <source>
        <dbReference type="ARBA" id="ARBA00022801"/>
    </source>
</evidence>
<evidence type="ECO:0000259" key="16">
    <source>
        <dbReference type="Pfam" id="PF00905"/>
    </source>
</evidence>
<evidence type="ECO:0000256" key="5">
    <source>
        <dbReference type="ARBA" id="ARBA00022676"/>
    </source>
</evidence>
<comment type="catalytic activity">
    <reaction evidence="13">
        <text>[GlcNAc-(1-&gt;4)-Mur2Ac(oyl-L-Ala-gamma-D-Glu-L-Lys-D-Ala-D-Ala)](n)-di-trans,octa-cis-undecaprenyl diphosphate + beta-D-GlcNAc-(1-&gt;4)-Mur2Ac(oyl-L-Ala-gamma-D-Glu-L-Lys-D-Ala-D-Ala)-di-trans,octa-cis-undecaprenyl diphosphate = [GlcNAc-(1-&gt;4)-Mur2Ac(oyl-L-Ala-gamma-D-Glu-L-Lys-D-Ala-D-Ala)](n+1)-di-trans,octa-cis-undecaprenyl diphosphate + di-trans,octa-cis-undecaprenyl diphosphate + H(+)</text>
        <dbReference type="Rhea" id="RHEA:23708"/>
        <dbReference type="Rhea" id="RHEA-COMP:9602"/>
        <dbReference type="Rhea" id="RHEA-COMP:9603"/>
        <dbReference type="ChEBI" id="CHEBI:15378"/>
        <dbReference type="ChEBI" id="CHEBI:58405"/>
        <dbReference type="ChEBI" id="CHEBI:60033"/>
        <dbReference type="ChEBI" id="CHEBI:78435"/>
        <dbReference type="EC" id="2.4.99.28"/>
    </reaction>
</comment>
<feature type="region of interest" description="Disordered" evidence="14">
    <location>
        <begin position="713"/>
        <end position="770"/>
    </location>
</feature>
<feature type="compositionally biased region" description="Pro residues" evidence="14">
    <location>
        <begin position="740"/>
        <end position="770"/>
    </location>
</feature>
<dbReference type="InterPro" id="IPR001264">
    <property type="entry name" value="Glyco_trans_51"/>
</dbReference>
<evidence type="ECO:0000256" key="10">
    <source>
        <dbReference type="ARBA" id="ARBA00023268"/>
    </source>
</evidence>
<keyword evidence="15" id="KW-1133">Transmembrane helix</keyword>
<dbReference type="SUPFAM" id="SSF53955">
    <property type="entry name" value="Lysozyme-like"/>
    <property type="match status" value="1"/>
</dbReference>
<evidence type="ECO:0000256" key="3">
    <source>
        <dbReference type="ARBA" id="ARBA00022645"/>
    </source>
</evidence>
<dbReference type="GO" id="GO:0009252">
    <property type="term" value="P:peptidoglycan biosynthetic process"/>
    <property type="evidence" value="ECO:0007669"/>
    <property type="project" value="UniProtKB-KW"/>
</dbReference>
<evidence type="ECO:0000256" key="2">
    <source>
        <dbReference type="ARBA" id="ARBA00007739"/>
    </source>
</evidence>
<dbReference type="OrthoDB" id="9766909at2"/>
<keyword evidence="15" id="KW-0812">Transmembrane</keyword>
<keyword evidence="4" id="KW-0645">Protease</keyword>
<dbReference type="Proteomes" id="UP000182130">
    <property type="component" value="Unassembled WGS sequence"/>
</dbReference>
<dbReference type="Gene3D" id="1.10.3810.10">
    <property type="entry name" value="Biosynthetic peptidoglycan transglycosylase-like"/>
    <property type="match status" value="1"/>
</dbReference>
<dbReference type="FunFam" id="1.10.3810.10:FF:000001">
    <property type="entry name" value="Penicillin-binding protein 1A"/>
    <property type="match status" value="1"/>
</dbReference>
<protein>
    <submittedName>
        <fullName evidence="18">Membrane carboxypeptidase (Penicillin-binding protein)</fullName>
    </submittedName>
</protein>
<dbReference type="GO" id="GO:0071555">
    <property type="term" value="P:cell wall organization"/>
    <property type="evidence" value="ECO:0007669"/>
    <property type="project" value="UniProtKB-KW"/>
</dbReference>
<dbReference type="InterPro" id="IPR036950">
    <property type="entry name" value="PBP_transglycosylase"/>
</dbReference>
<evidence type="ECO:0000256" key="9">
    <source>
        <dbReference type="ARBA" id="ARBA00022984"/>
    </source>
</evidence>
<proteinExistence type="inferred from homology"/>
<name>A0A1G8K333_9MICC</name>